<dbReference type="Pfam" id="PF02771">
    <property type="entry name" value="Acyl-CoA_dh_N"/>
    <property type="match status" value="1"/>
</dbReference>
<evidence type="ECO:0000313" key="3">
    <source>
        <dbReference type="EMBL" id="CAH0534193.1"/>
    </source>
</evidence>
<dbReference type="Proteomes" id="UP000838672">
    <property type="component" value="Unassembled WGS sequence"/>
</dbReference>
<accession>A0ABM8ZV46</accession>
<dbReference type="Gene3D" id="1.10.540.10">
    <property type="entry name" value="Acyl-CoA dehydrogenase/oxidase, N-terminal domain"/>
    <property type="match status" value="1"/>
</dbReference>
<evidence type="ECO:0000256" key="1">
    <source>
        <dbReference type="SAM" id="Phobius"/>
    </source>
</evidence>
<dbReference type="SUPFAM" id="SSF56645">
    <property type="entry name" value="Acyl-CoA dehydrogenase NM domain-like"/>
    <property type="match status" value="1"/>
</dbReference>
<evidence type="ECO:0000259" key="2">
    <source>
        <dbReference type="Pfam" id="PF02771"/>
    </source>
</evidence>
<keyword evidence="1" id="KW-0812">Transmembrane</keyword>
<gene>
    <name evidence="3" type="ORF">VST7929_02101</name>
</gene>
<dbReference type="RefSeq" id="WP_237466589.1">
    <property type="nucleotide sequence ID" value="NZ_CAKLDI010000001.1"/>
</dbReference>
<comment type="caution">
    <text evidence="3">The sequence shown here is derived from an EMBL/GenBank/DDBJ whole genome shotgun (WGS) entry which is preliminary data.</text>
</comment>
<keyword evidence="4" id="KW-1185">Reference proteome</keyword>
<feature type="domain" description="Acyl-CoA dehydrogenase/oxidase N-terminal" evidence="2">
    <location>
        <begin position="146"/>
        <end position="226"/>
    </location>
</feature>
<feature type="transmembrane region" description="Helical" evidence="1">
    <location>
        <begin position="6"/>
        <end position="27"/>
    </location>
</feature>
<name>A0ABM8ZV46_9VIBR</name>
<keyword evidence="1" id="KW-0472">Membrane</keyword>
<dbReference type="EMBL" id="CAKLDI010000001">
    <property type="protein sequence ID" value="CAH0534193.1"/>
    <property type="molecule type" value="Genomic_DNA"/>
</dbReference>
<evidence type="ECO:0000313" key="4">
    <source>
        <dbReference type="Proteomes" id="UP000838672"/>
    </source>
</evidence>
<sequence length="736" mass="84515">MWSLLYAFGVLIFSGYLIYLRSGLWLFSSSTLGLLILGVAFSLLTPWAVVLALLILTPLNLLQLRQKALSLTLYPYIAKHLKKHFHSALQGYDYLKSGWDSSLFQGRADQATLNHLSLPRSGSEGHNFLAGPVAQLGQIYSPTQPERWQTFLQTQGFYRLCIDKRYQGFEFTPFTLSRVIQRCSTIAPQLGALIASPARLHAEQLIKQWANHKQKDEWLSAIASEELKVIVPPSQLALAHGDEKITPLTGELNEHEITVFGHCNQFEDHFSHCIVLCQIQAQKDACLIMLTQQQLHQLNQQHRIGVDYSQLLGCHAKAKRIKNQLRKSALVPYAIAAPSLTLAGFEQLTVLLSAQLTWQNWQCTQAPEQLEPLLVQSQQLTTQLRALIQFHCALHEHRELGQLSIALSHQYGLHRLQQLILQLQQMQFRDGPMQQAHGMLKQWLELCQQQLQRSPFSIAWVEHNAAIQLLYSSHPYFHHSDEAIRRFQHNSHHRQRALKQFDRALFGTLGLQLSHMLAARWWGLSARFRKQPQQAKMHQASCNFALYLDALLTGQQPWSTRQKTRLFEYAQCLYIAAATVQQCHHPHRYSEAALTPLWRQLNRLDQALVRNQSKRWRILCWLMSQAIRSPIVPDVQQADQLQTQLKNTQWQHSFTPQLSETQPLLWHSAQIWQGLQKFKPYRTEFAKQSCVLLDYFASPPATLSASQRELWLNLHSSLAAFVPVHKEKHSDTQAVA</sequence>
<reference evidence="3" key="1">
    <citation type="submission" date="2021-11" db="EMBL/GenBank/DDBJ databases">
        <authorList>
            <person name="Rodrigo-Torres L."/>
            <person name="Arahal R. D."/>
            <person name="Lucena T."/>
        </authorList>
    </citation>
    <scope>NUCLEOTIDE SEQUENCE</scope>
    <source>
        <strain evidence="3">CECT 7929</strain>
    </source>
</reference>
<organism evidence="3 4">
    <name type="scientific">Vibrio stylophorae</name>
    <dbReference type="NCBI Taxonomy" id="659351"/>
    <lineage>
        <taxon>Bacteria</taxon>
        <taxon>Pseudomonadati</taxon>
        <taxon>Pseudomonadota</taxon>
        <taxon>Gammaproteobacteria</taxon>
        <taxon>Vibrionales</taxon>
        <taxon>Vibrionaceae</taxon>
        <taxon>Vibrio</taxon>
    </lineage>
</organism>
<feature type="transmembrane region" description="Helical" evidence="1">
    <location>
        <begin position="34"/>
        <end position="56"/>
    </location>
</feature>
<protein>
    <recommendedName>
        <fullName evidence="2">Acyl-CoA dehydrogenase/oxidase N-terminal domain-containing protein</fullName>
    </recommendedName>
</protein>
<dbReference type="InterPro" id="IPR009100">
    <property type="entry name" value="AcylCoA_DH/oxidase_NM_dom_sf"/>
</dbReference>
<keyword evidence="1" id="KW-1133">Transmembrane helix</keyword>
<dbReference type="InterPro" id="IPR037069">
    <property type="entry name" value="AcylCoA_DH/ox_N_sf"/>
</dbReference>
<proteinExistence type="predicted"/>
<dbReference type="InterPro" id="IPR013786">
    <property type="entry name" value="AcylCoA_DH/ox_N"/>
</dbReference>